<dbReference type="EMBL" id="JAJEQF010000023">
    <property type="protein sequence ID" value="MCC2167918.1"/>
    <property type="molecule type" value="Genomic_DNA"/>
</dbReference>
<dbReference type="SUPFAM" id="SSF52266">
    <property type="entry name" value="SGNH hydrolase"/>
    <property type="match status" value="1"/>
</dbReference>
<dbReference type="GO" id="GO:0004622">
    <property type="term" value="F:phosphatidylcholine lysophospholipase activity"/>
    <property type="evidence" value="ECO:0007669"/>
    <property type="project" value="TreeGrafter"/>
</dbReference>
<reference evidence="2 3" key="1">
    <citation type="submission" date="2021-10" db="EMBL/GenBank/DDBJ databases">
        <title>Anaerobic single-cell dispensing facilitates the cultivation of human gut bacteria.</title>
        <authorList>
            <person name="Afrizal A."/>
        </authorList>
    </citation>
    <scope>NUCLEOTIDE SEQUENCE [LARGE SCALE GENOMIC DNA]</scope>
    <source>
        <strain evidence="2 3">CLA-AA-H244</strain>
    </source>
</reference>
<organism evidence="2 3">
    <name type="scientific">Gallintestinimicrobium propionicum</name>
    <dbReference type="NCBI Taxonomy" id="2981770"/>
    <lineage>
        <taxon>Bacteria</taxon>
        <taxon>Bacillati</taxon>
        <taxon>Bacillota</taxon>
        <taxon>Clostridia</taxon>
        <taxon>Lachnospirales</taxon>
        <taxon>Lachnospiraceae</taxon>
        <taxon>Gallintestinimicrobium</taxon>
    </lineage>
</organism>
<feature type="domain" description="SGNH hydrolase-type esterase" evidence="1">
    <location>
        <begin position="11"/>
        <end position="199"/>
    </location>
</feature>
<dbReference type="Gene3D" id="3.40.50.1110">
    <property type="entry name" value="SGNH hydrolase"/>
    <property type="match status" value="1"/>
</dbReference>
<evidence type="ECO:0000259" key="1">
    <source>
        <dbReference type="Pfam" id="PF13472"/>
    </source>
</evidence>
<dbReference type="AlphaFoldDB" id="A0AAE3AY28"/>
<name>A0AAE3AY28_9FIRM</name>
<dbReference type="InterPro" id="IPR051532">
    <property type="entry name" value="Ester_Hydrolysis_Enzymes"/>
</dbReference>
<comment type="caution">
    <text evidence="2">The sequence shown here is derived from an EMBL/GenBank/DDBJ whole genome shotgun (WGS) entry which is preliminary data.</text>
</comment>
<keyword evidence="3" id="KW-1185">Reference proteome</keyword>
<sequence length="227" mass="25918">MIFEPMDRIVFAGDSVTDMGSAQPVGEGLFDNVGQSYVRIIENMLSTWYPEVYLRVTNSGVSGNTSRDLMQRFDSDVVSLNPDWVSICIGINDVWRQFDSPAIPDGQVMPEEYEANLEKMILSVKGTVKGIFILTPYYMEPNPQDWMRKRMDEYGAICKKLAAKHGCCLVDLQEVFNRYFEYRHSSYIAWDRVHPNLIGATVIAKAFLSHCGFEYDHQPAKKETQTC</sequence>
<dbReference type="Pfam" id="PF13472">
    <property type="entry name" value="Lipase_GDSL_2"/>
    <property type="match status" value="1"/>
</dbReference>
<keyword evidence="2" id="KW-0378">Hydrolase</keyword>
<dbReference type="PANTHER" id="PTHR30383">
    <property type="entry name" value="THIOESTERASE 1/PROTEASE 1/LYSOPHOSPHOLIPASE L1"/>
    <property type="match status" value="1"/>
</dbReference>
<proteinExistence type="predicted"/>
<accession>A0AAE3AY28</accession>
<evidence type="ECO:0000313" key="2">
    <source>
        <dbReference type="EMBL" id="MCC2167918.1"/>
    </source>
</evidence>
<evidence type="ECO:0000313" key="3">
    <source>
        <dbReference type="Proteomes" id="UP001199355"/>
    </source>
</evidence>
<dbReference type="InterPro" id="IPR036514">
    <property type="entry name" value="SGNH_hydro_sf"/>
</dbReference>
<dbReference type="RefSeq" id="WP_308728379.1">
    <property type="nucleotide sequence ID" value="NZ_JAJEQF010000023.1"/>
</dbReference>
<dbReference type="CDD" id="cd01834">
    <property type="entry name" value="SGNH_hydrolase_like_2"/>
    <property type="match status" value="1"/>
</dbReference>
<protein>
    <submittedName>
        <fullName evidence="2">SGNH/GDSL hydrolase family protein</fullName>
    </submittedName>
</protein>
<dbReference type="InterPro" id="IPR013830">
    <property type="entry name" value="SGNH_hydro"/>
</dbReference>
<dbReference type="Proteomes" id="UP001199355">
    <property type="component" value="Unassembled WGS sequence"/>
</dbReference>
<dbReference type="PANTHER" id="PTHR30383:SF5">
    <property type="entry name" value="SGNH HYDROLASE-TYPE ESTERASE DOMAIN-CONTAINING PROTEIN"/>
    <property type="match status" value="1"/>
</dbReference>
<gene>
    <name evidence="2" type="ORF">LKD45_09475</name>
</gene>